<gene>
    <name evidence="1" type="ORF">M0H32_14400</name>
</gene>
<proteinExistence type="predicted"/>
<protein>
    <submittedName>
        <fullName evidence="1">Uncharacterized protein</fullName>
    </submittedName>
</protein>
<evidence type="ECO:0000313" key="1">
    <source>
        <dbReference type="EMBL" id="MCK7613362.1"/>
    </source>
</evidence>
<dbReference type="Proteomes" id="UP001431221">
    <property type="component" value="Unassembled WGS sequence"/>
</dbReference>
<dbReference type="RefSeq" id="WP_248155146.1">
    <property type="nucleotide sequence ID" value="NZ_JALNMJ010000009.1"/>
</dbReference>
<keyword evidence="2" id="KW-1185">Reference proteome</keyword>
<dbReference type="EMBL" id="JALNMJ010000009">
    <property type="protein sequence ID" value="MCK7613362.1"/>
    <property type="molecule type" value="Genomic_DNA"/>
</dbReference>
<name>A0ABT0GWC9_9HYPH</name>
<organism evidence="1 2">
    <name type="scientific">Roseibium sediminicola</name>
    <dbReference type="NCBI Taxonomy" id="2933272"/>
    <lineage>
        <taxon>Bacteria</taxon>
        <taxon>Pseudomonadati</taxon>
        <taxon>Pseudomonadota</taxon>
        <taxon>Alphaproteobacteria</taxon>
        <taxon>Hyphomicrobiales</taxon>
        <taxon>Stappiaceae</taxon>
        <taxon>Roseibium</taxon>
    </lineage>
</organism>
<sequence>MSESRNYPDLTDRFEAGTLAPEGFSHVDHIGVACQMLQRYDFLDAAQRYGHALRGLAARAGAPDKFNVTITLAFLGLLAERMAGTAHKSFAEFLEKNPDLTSRTLMATWYSEGRLASGTARQRFLMPDRFQA</sequence>
<reference evidence="1" key="1">
    <citation type="submission" date="2022-04" db="EMBL/GenBank/DDBJ databases">
        <title>Roseibium sp. CAU 1639 isolated from mud.</title>
        <authorList>
            <person name="Kim W."/>
        </authorList>
    </citation>
    <scope>NUCLEOTIDE SEQUENCE</scope>
    <source>
        <strain evidence="1">CAU 1639</strain>
    </source>
</reference>
<comment type="caution">
    <text evidence="1">The sequence shown here is derived from an EMBL/GenBank/DDBJ whole genome shotgun (WGS) entry which is preliminary data.</text>
</comment>
<evidence type="ECO:0000313" key="2">
    <source>
        <dbReference type="Proteomes" id="UP001431221"/>
    </source>
</evidence>
<accession>A0ABT0GWC9</accession>